<sequence length="84" mass="9905">MPHKPRWHFQRKICIKLRIHINIDHSQSKWKMLNNAILIIVNRSNPPRLSRLTRRCPVLLKLKAKAKALRQAECLPQGLIRAVK</sequence>
<dbReference type="Proteomes" id="UP000003490">
    <property type="component" value="Unassembled WGS sequence"/>
</dbReference>
<evidence type="ECO:0000313" key="1">
    <source>
        <dbReference type="EMBL" id="EDO62117.1"/>
    </source>
</evidence>
<dbReference type="EMBL" id="ABCB02000016">
    <property type="protein sequence ID" value="EDO62117.1"/>
    <property type="molecule type" value="Genomic_DNA"/>
</dbReference>
<dbReference type="HOGENOM" id="CLU_2521746_0_0_9"/>
<proteinExistence type="predicted"/>
<comment type="caution">
    <text evidence="1">The sequence shown here is derived from an EMBL/GenBank/DDBJ whole genome shotgun (WGS) entry which is preliminary data.</text>
</comment>
<reference evidence="1 2" key="2">
    <citation type="submission" date="2007-08" db="EMBL/GenBank/DDBJ databases">
        <authorList>
            <person name="Fulton L."/>
            <person name="Clifton S."/>
            <person name="Fulton B."/>
            <person name="Xu J."/>
            <person name="Minx P."/>
            <person name="Pepin K.H."/>
            <person name="Johnson M."/>
            <person name="Thiruvilangam P."/>
            <person name="Bhonagiri V."/>
            <person name="Nash W.E."/>
            <person name="Wang C."/>
            <person name="Mardis E.R."/>
            <person name="Wilson R.K."/>
        </authorList>
    </citation>
    <scope>NUCLEOTIDE SEQUENCE [LARGE SCALE GENOMIC DNA]</scope>
    <source>
        <strain evidence="1 2">DSM 753</strain>
    </source>
</reference>
<protein>
    <submittedName>
        <fullName evidence="1">Uncharacterized protein</fullName>
    </submittedName>
</protein>
<reference evidence="1 2" key="1">
    <citation type="submission" date="2007-08" db="EMBL/GenBank/DDBJ databases">
        <title>Draft genome sequence of Clostridium leptum (DSM 753).</title>
        <authorList>
            <person name="Sudarsanam P."/>
            <person name="Ley R."/>
            <person name="Guruge J."/>
            <person name="Turnbaugh P.J."/>
            <person name="Mahowald M."/>
            <person name="Liep D."/>
            <person name="Gordon J."/>
        </authorList>
    </citation>
    <scope>NUCLEOTIDE SEQUENCE [LARGE SCALE GENOMIC DNA]</scope>
    <source>
        <strain evidence="1 2">DSM 753</strain>
    </source>
</reference>
<organism evidence="1 2">
    <name type="scientific">[Clostridium] leptum DSM 753</name>
    <dbReference type="NCBI Taxonomy" id="428125"/>
    <lineage>
        <taxon>Bacteria</taxon>
        <taxon>Bacillati</taxon>
        <taxon>Bacillota</taxon>
        <taxon>Clostridia</taxon>
        <taxon>Eubacteriales</taxon>
        <taxon>Oscillospiraceae</taxon>
        <taxon>Oscillospiraceae incertae sedis</taxon>
    </lineage>
</organism>
<dbReference type="AlphaFoldDB" id="A7VQZ5"/>
<accession>A7VQZ5</accession>
<evidence type="ECO:0000313" key="2">
    <source>
        <dbReference type="Proteomes" id="UP000003490"/>
    </source>
</evidence>
<name>A7VQZ5_9FIRM</name>
<gene>
    <name evidence="1" type="ORF">CLOLEP_00977</name>
</gene>